<dbReference type="PIRSF" id="PIRSF019455">
    <property type="entry name" value="CopR_AtkY"/>
    <property type="match status" value="1"/>
</dbReference>
<evidence type="ECO:0000256" key="1">
    <source>
        <dbReference type="ARBA" id="ARBA00011046"/>
    </source>
</evidence>
<dbReference type="RefSeq" id="WP_109246336.1">
    <property type="nucleotide sequence ID" value="NZ_BFFO01000011.1"/>
</dbReference>
<dbReference type="NCBIfam" id="TIGR02698">
    <property type="entry name" value="CopY_TcrY"/>
    <property type="match status" value="1"/>
</dbReference>
<dbReference type="Pfam" id="PF03965">
    <property type="entry name" value="Penicillinase_R"/>
    <property type="match status" value="1"/>
</dbReference>
<gene>
    <name evidence="5" type="ORF">NtB2_01519</name>
</gene>
<dbReference type="GO" id="GO:0003677">
    <property type="term" value="F:DNA binding"/>
    <property type="evidence" value="ECO:0007669"/>
    <property type="project" value="UniProtKB-KW"/>
</dbReference>
<evidence type="ECO:0000313" key="5">
    <source>
        <dbReference type="EMBL" id="GBG97379.1"/>
    </source>
</evidence>
<proteinExistence type="inferred from homology"/>
<protein>
    <submittedName>
        <fullName evidence="5">CopY/TcrY family copper transport repressor</fullName>
    </submittedName>
</protein>
<dbReference type="Gene3D" id="1.10.10.10">
    <property type="entry name" value="Winged helix-like DNA-binding domain superfamily/Winged helix DNA-binding domain"/>
    <property type="match status" value="1"/>
</dbReference>
<keyword evidence="2" id="KW-0805">Transcription regulation</keyword>
<dbReference type="Proteomes" id="UP000245021">
    <property type="component" value="Unassembled WGS sequence"/>
</dbReference>
<dbReference type="AlphaFoldDB" id="A0A2R5HH61"/>
<keyword evidence="3" id="KW-0238">DNA-binding</keyword>
<dbReference type="GO" id="GO:0045892">
    <property type="term" value="P:negative regulation of DNA-templated transcription"/>
    <property type="evidence" value="ECO:0007669"/>
    <property type="project" value="InterPro"/>
</dbReference>
<evidence type="ECO:0000256" key="3">
    <source>
        <dbReference type="ARBA" id="ARBA00023125"/>
    </source>
</evidence>
<accession>A0A2R5HH61</accession>
<comment type="similarity">
    <text evidence="1">Belongs to the BlaI transcriptional regulatory family.</text>
</comment>
<dbReference type="InterPro" id="IPR005650">
    <property type="entry name" value="BlaI_family"/>
</dbReference>
<dbReference type="SUPFAM" id="SSF46785">
    <property type="entry name" value="Winged helix' DNA-binding domain"/>
    <property type="match status" value="1"/>
</dbReference>
<dbReference type="EMBL" id="BFFO01000011">
    <property type="protein sequence ID" value="GBG97379.1"/>
    <property type="molecule type" value="Genomic_DNA"/>
</dbReference>
<comment type="caution">
    <text evidence="5">The sequence shown here is derived from an EMBL/GenBank/DDBJ whole genome shotgun (WGS) entry which is preliminary data.</text>
</comment>
<sequence length="146" mass="16317">MEVNISDAEMVVMRVVWSLGQATVADVEAQVASRHDWSLPTIKTLLGRLVKKEMLSTEKEGRRFIYQATLSECDAIRLMSQELLDKVCQTKQGQLLGDMIDQAKLSETDVELLIEQLKAKKTDNDISCSCLEDSKSCQCQHVLLAG</sequence>
<keyword evidence="6" id="KW-1185">Reference proteome</keyword>
<dbReference type="OrthoDB" id="1849040at2"/>
<organism evidence="5 6">
    <name type="scientific">Lactococcus termiticola</name>
    <dbReference type="NCBI Taxonomy" id="2169526"/>
    <lineage>
        <taxon>Bacteria</taxon>
        <taxon>Bacillati</taxon>
        <taxon>Bacillota</taxon>
        <taxon>Bacilli</taxon>
        <taxon>Lactobacillales</taxon>
        <taxon>Streptococcaceae</taxon>
        <taxon>Lactococcus</taxon>
    </lineage>
</organism>
<name>A0A2R5HH61_9LACT</name>
<dbReference type="InterPro" id="IPR036388">
    <property type="entry name" value="WH-like_DNA-bd_sf"/>
</dbReference>
<dbReference type="InterPro" id="IPR014071">
    <property type="entry name" value="Cu_transp_CopY/TcrY"/>
</dbReference>
<evidence type="ECO:0000256" key="4">
    <source>
        <dbReference type="ARBA" id="ARBA00023163"/>
    </source>
</evidence>
<evidence type="ECO:0000313" key="6">
    <source>
        <dbReference type="Proteomes" id="UP000245021"/>
    </source>
</evidence>
<evidence type="ECO:0000256" key="2">
    <source>
        <dbReference type="ARBA" id="ARBA00023015"/>
    </source>
</evidence>
<dbReference type="InterPro" id="IPR036390">
    <property type="entry name" value="WH_DNA-bd_sf"/>
</dbReference>
<keyword evidence="4" id="KW-0804">Transcription</keyword>
<reference evidence="5 6" key="1">
    <citation type="journal article" date="2018" name="Genome Announc.">
        <title>Draft Genome Sequence of Lactococcus sp. Strain NtB2 (JCM 32569), Isolated from the Gut of the Higher Termite Nasutitermes takasagoensis.</title>
        <authorList>
            <person name="Noda S."/>
            <person name="Aihara C."/>
            <person name="Yuki M."/>
            <person name="Ohkuma M."/>
        </authorList>
    </citation>
    <scope>NUCLEOTIDE SEQUENCE [LARGE SCALE GENOMIC DNA]</scope>
    <source>
        <strain evidence="5 6">NtB2</strain>
    </source>
</reference>